<evidence type="ECO:0000313" key="2">
    <source>
        <dbReference type="EMBL" id="TVT37013.1"/>
    </source>
</evidence>
<organism evidence="2 3">
    <name type="scientific">Hymenobacter setariae</name>
    <dbReference type="NCBI Taxonomy" id="2594794"/>
    <lineage>
        <taxon>Bacteria</taxon>
        <taxon>Pseudomonadati</taxon>
        <taxon>Bacteroidota</taxon>
        <taxon>Cytophagia</taxon>
        <taxon>Cytophagales</taxon>
        <taxon>Hymenobacteraceae</taxon>
        <taxon>Hymenobacter</taxon>
    </lineage>
</organism>
<feature type="compositionally biased region" description="Basic and acidic residues" evidence="1">
    <location>
        <begin position="94"/>
        <end position="126"/>
    </location>
</feature>
<dbReference type="RefSeq" id="WP_144853211.1">
    <property type="nucleotide sequence ID" value="NZ_VMRJ01000008.1"/>
</dbReference>
<dbReference type="Proteomes" id="UP000317624">
    <property type="component" value="Unassembled WGS sequence"/>
</dbReference>
<protein>
    <submittedName>
        <fullName evidence="2">Uncharacterized protein</fullName>
    </submittedName>
</protein>
<comment type="caution">
    <text evidence="2">The sequence shown here is derived from an EMBL/GenBank/DDBJ whole genome shotgun (WGS) entry which is preliminary data.</text>
</comment>
<proteinExistence type="predicted"/>
<keyword evidence="3" id="KW-1185">Reference proteome</keyword>
<evidence type="ECO:0000313" key="3">
    <source>
        <dbReference type="Proteomes" id="UP000317624"/>
    </source>
</evidence>
<dbReference type="EMBL" id="VMRJ01000008">
    <property type="protein sequence ID" value="TVT37013.1"/>
    <property type="molecule type" value="Genomic_DNA"/>
</dbReference>
<gene>
    <name evidence="2" type="ORF">FNT36_24430</name>
</gene>
<feature type="region of interest" description="Disordered" evidence="1">
    <location>
        <begin position="1"/>
        <end position="126"/>
    </location>
</feature>
<dbReference type="AlphaFoldDB" id="A0A558BKJ0"/>
<name>A0A558BKJ0_9BACT</name>
<evidence type="ECO:0000256" key="1">
    <source>
        <dbReference type="SAM" id="MobiDB-lite"/>
    </source>
</evidence>
<reference evidence="2 3" key="1">
    <citation type="submission" date="2019-07" db="EMBL/GenBank/DDBJ databases">
        <title>Hymenobacter sp. straun FUR1 Genome sequencing and assembly.</title>
        <authorList>
            <person name="Chhetri G."/>
        </authorList>
    </citation>
    <scope>NUCLEOTIDE SEQUENCE [LARGE SCALE GENOMIC DNA]</scope>
    <source>
        <strain evidence="2 3">Fur1</strain>
    </source>
</reference>
<dbReference type="OrthoDB" id="9844265at2"/>
<accession>A0A558BKJ0</accession>
<sequence length="126" mass="13412">MQNHPAPDAEQPTPETAQPAADSAHAGTPHYGTFGDPATVPATPEHHPNRQYVGGYMDPEGTHGGCETGPYDPAQQRGHADQNRATDAVLAAQGKDEDVERAAFAEDDPRYAGGDKFDLKDEQTGF</sequence>